<dbReference type="RefSeq" id="WP_377580919.1">
    <property type="nucleotide sequence ID" value="NZ_JBHTKA010000007.1"/>
</dbReference>
<dbReference type="EMBL" id="JBHTKA010000007">
    <property type="protein sequence ID" value="MFD1001326.1"/>
    <property type="molecule type" value="Genomic_DNA"/>
</dbReference>
<name>A0ABW3K816_9BACT</name>
<organism evidence="1 2">
    <name type="scientific">Ohtaekwangia kribbensis</name>
    <dbReference type="NCBI Taxonomy" id="688913"/>
    <lineage>
        <taxon>Bacteria</taxon>
        <taxon>Pseudomonadati</taxon>
        <taxon>Bacteroidota</taxon>
        <taxon>Cytophagia</taxon>
        <taxon>Cytophagales</taxon>
        <taxon>Fulvivirgaceae</taxon>
        <taxon>Ohtaekwangia</taxon>
    </lineage>
</organism>
<protein>
    <submittedName>
        <fullName evidence="1">Uncharacterized protein</fullName>
    </submittedName>
</protein>
<evidence type="ECO:0000313" key="1">
    <source>
        <dbReference type="EMBL" id="MFD1001326.1"/>
    </source>
</evidence>
<reference evidence="2" key="1">
    <citation type="journal article" date="2019" name="Int. J. Syst. Evol. Microbiol.">
        <title>The Global Catalogue of Microorganisms (GCM) 10K type strain sequencing project: providing services to taxonomists for standard genome sequencing and annotation.</title>
        <authorList>
            <consortium name="The Broad Institute Genomics Platform"/>
            <consortium name="The Broad Institute Genome Sequencing Center for Infectious Disease"/>
            <person name="Wu L."/>
            <person name="Ma J."/>
        </authorList>
    </citation>
    <scope>NUCLEOTIDE SEQUENCE [LARGE SCALE GENOMIC DNA]</scope>
    <source>
        <strain evidence="2">CCUG 58938</strain>
    </source>
</reference>
<accession>A0ABW3K816</accession>
<comment type="caution">
    <text evidence="1">The sequence shown here is derived from an EMBL/GenBank/DDBJ whole genome shotgun (WGS) entry which is preliminary data.</text>
</comment>
<dbReference type="PROSITE" id="PS51257">
    <property type="entry name" value="PROKAR_LIPOPROTEIN"/>
    <property type="match status" value="1"/>
</dbReference>
<evidence type="ECO:0000313" key="2">
    <source>
        <dbReference type="Proteomes" id="UP001597112"/>
    </source>
</evidence>
<sequence length="202" mass="23601">MRNHILILLLSCVTFACSNDPKDLKSFYKWINDPDNGLVKSRDVEGIKISVKYLPAEFLALKESNESNLKGSYDSLYTLYKQNHTFLLSVSYTDNKDINDPMYKNLRDYPEYKARAQAMNFDMNEYVSIKTSSNEYRPVLTSMENTYSLKGQRNIYLVFADESLKKELQNEKELDFVFDDVIFQTGVNHFVFQRSDLAPFKQ</sequence>
<keyword evidence="2" id="KW-1185">Reference proteome</keyword>
<dbReference type="Proteomes" id="UP001597112">
    <property type="component" value="Unassembled WGS sequence"/>
</dbReference>
<proteinExistence type="predicted"/>
<gene>
    <name evidence="1" type="ORF">ACFQ21_18495</name>
</gene>